<dbReference type="Proteomes" id="UP000694866">
    <property type="component" value="Unplaced"/>
</dbReference>
<evidence type="ECO:0000256" key="1">
    <source>
        <dbReference type="SAM" id="Phobius"/>
    </source>
</evidence>
<accession>A0A9R1TVR7</accession>
<dbReference type="PANTHER" id="PTHR12480:SF19">
    <property type="entry name" value="CUPIN-LIKE DOMAIN-CONTAINING PROTEIN"/>
    <property type="match status" value="1"/>
</dbReference>
<proteinExistence type="predicted"/>
<feature type="transmembrane region" description="Helical" evidence="1">
    <location>
        <begin position="60"/>
        <end position="80"/>
    </location>
</feature>
<dbReference type="Gene3D" id="2.60.120.650">
    <property type="entry name" value="Cupin"/>
    <property type="match status" value="1"/>
</dbReference>
<sequence length="318" mass="36966">MTEKSDRVDHQRQVETARKDILVILERIQGQGLISRCTKLWRASSLLCAPRKFRLAGRHLLCLGLLFYLSYYLAGDYFLAHQHQKCLVGTPNVFQRIFRPAEDCSVCQDVQQVEKLADVELEVFEERYAYSGRPVVITDATNDWSAMKVFSFAFFKSLYEDQDANCQFFPYKTGFHNLREVFNMTEDRATLRPGSQPWYVGWSNCDENIGTVLRQHYHRPYFLPPLAESEKTDWIFMGSSGYGAPMHVDDVEHASWQAQIQGSKLWILEPPRECHYTCTRVEVIVNPGEIIILDTNRWYHQTRIISEELSITIGAEYD</sequence>
<keyword evidence="1" id="KW-0472">Membrane</keyword>
<evidence type="ECO:0000259" key="2">
    <source>
        <dbReference type="Pfam" id="PF13621"/>
    </source>
</evidence>
<dbReference type="InterPro" id="IPR041667">
    <property type="entry name" value="Cupin_8"/>
</dbReference>
<name>A0A9R1TVR7_9HYME</name>
<dbReference type="GeneID" id="105263632"/>
<dbReference type="KEGG" id="fas:105263632"/>
<keyword evidence="1" id="KW-1133">Transmembrane helix</keyword>
<dbReference type="Pfam" id="PF13621">
    <property type="entry name" value="Cupin_8"/>
    <property type="match status" value="1"/>
</dbReference>
<dbReference type="RefSeq" id="XP_011298259.1">
    <property type="nucleotide sequence ID" value="XM_011299957.1"/>
</dbReference>
<keyword evidence="1" id="KW-0812">Transmembrane</keyword>
<evidence type="ECO:0000313" key="4">
    <source>
        <dbReference type="RefSeq" id="XP_011298259.1"/>
    </source>
</evidence>
<dbReference type="AlphaFoldDB" id="A0A9R1TVR7"/>
<dbReference type="OrthoDB" id="10063099at2759"/>
<dbReference type="PANTHER" id="PTHR12480">
    <property type="entry name" value="ARGININE DEMETHYLASE AND LYSYL-HYDROXYLASE JMJD"/>
    <property type="match status" value="1"/>
</dbReference>
<gene>
    <name evidence="4" type="primary">LOC105263632</name>
</gene>
<organism evidence="3 4">
    <name type="scientific">Fopius arisanus</name>
    <dbReference type="NCBI Taxonomy" id="64838"/>
    <lineage>
        <taxon>Eukaryota</taxon>
        <taxon>Metazoa</taxon>
        <taxon>Ecdysozoa</taxon>
        <taxon>Arthropoda</taxon>
        <taxon>Hexapoda</taxon>
        <taxon>Insecta</taxon>
        <taxon>Pterygota</taxon>
        <taxon>Neoptera</taxon>
        <taxon>Endopterygota</taxon>
        <taxon>Hymenoptera</taxon>
        <taxon>Apocrita</taxon>
        <taxon>Ichneumonoidea</taxon>
        <taxon>Braconidae</taxon>
        <taxon>Opiinae</taxon>
        <taxon>Fopius</taxon>
    </lineage>
</organism>
<keyword evidence="3" id="KW-1185">Reference proteome</keyword>
<evidence type="ECO:0000313" key="3">
    <source>
        <dbReference type="Proteomes" id="UP000694866"/>
    </source>
</evidence>
<protein>
    <recommendedName>
        <fullName evidence="2">Cupin-like domain-containing protein</fullName>
    </recommendedName>
</protein>
<dbReference type="GO" id="GO:0016706">
    <property type="term" value="F:2-oxoglutarate-dependent dioxygenase activity"/>
    <property type="evidence" value="ECO:0007669"/>
    <property type="project" value="TreeGrafter"/>
</dbReference>
<feature type="domain" description="Cupin-like" evidence="2">
    <location>
        <begin position="123"/>
        <end position="275"/>
    </location>
</feature>
<reference evidence="4" key="1">
    <citation type="submission" date="2025-08" db="UniProtKB">
        <authorList>
            <consortium name="RefSeq"/>
        </authorList>
    </citation>
    <scope>IDENTIFICATION</scope>
    <source>
        <strain evidence="4">USDA-PBARC FA_bdor</strain>
        <tissue evidence="4">Whole organism</tissue>
    </source>
</reference>
<dbReference type="InterPro" id="IPR050910">
    <property type="entry name" value="JMJD6_ArgDemeth/LysHydrox"/>
</dbReference>
<dbReference type="SUPFAM" id="SSF51197">
    <property type="entry name" value="Clavaminate synthase-like"/>
    <property type="match status" value="1"/>
</dbReference>